<accession>A0A316ALW2</accession>
<dbReference type="InterPro" id="IPR058627">
    <property type="entry name" value="MdtA-like_C"/>
</dbReference>
<comment type="subcellular location">
    <subcellularLocation>
        <location evidence="1">Cell envelope</location>
    </subcellularLocation>
</comment>
<comment type="caution">
    <text evidence="8">The sequence shown here is derived from an EMBL/GenBank/DDBJ whole genome shotgun (WGS) entry which is preliminary data.</text>
</comment>
<keyword evidence="9" id="KW-1185">Reference proteome</keyword>
<gene>
    <name evidence="8" type="ORF">CLV98_104107</name>
</gene>
<dbReference type="Pfam" id="PF25917">
    <property type="entry name" value="BSH_RND"/>
    <property type="match status" value="1"/>
</dbReference>
<evidence type="ECO:0000256" key="3">
    <source>
        <dbReference type="ARBA" id="ARBA00022448"/>
    </source>
</evidence>
<evidence type="ECO:0000313" key="8">
    <source>
        <dbReference type="EMBL" id="PWJ58249.1"/>
    </source>
</evidence>
<dbReference type="GO" id="GO:1990281">
    <property type="term" value="C:efflux pump complex"/>
    <property type="evidence" value="ECO:0007669"/>
    <property type="project" value="TreeGrafter"/>
</dbReference>
<dbReference type="AlphaFoldDB" id="A0A316ALW2"/>
<dbReference type="GO" id="GO:0015562">
    <property type="term" value="F:efflux transmembrane transporter activity"/>
    <property type="evidence" value="ECO:0007669"/>
    <property type="project" value="TreeGrafter"/>
</dbReference>
<dbReference type="Gene3D" id="1.10.287.470">
    <property type="entry name" value="Helix hairpin bin"/>
    <property type="match status" value="1"/>
</dbReference>
<dbReference type="InterPro" id="IPR058792">
    <property type="entry name" value="Beta-barrel_RND_2"/>
</dbReference>
<comment type="similarity">
    <text evidence="2">Belongs to the membrane fusion protein (MFP) (TC 8.A.1) family.</text>
</comment>
<feature type="coiled-coil region" evidence="4">
    <location>
        <begin position="95"/>
        <end position="122"/>
    </location>
</feature>
<dbReference type="Gene3D" id="2.40.420.20">
    <property type="match status" value="1"/>
</dbReference>
<dbReference type="InterPro" id="IPR006143">
    <property type="entry name" value="RND_pump_MFP"/>
</dbReference>
<keyword evidence="4" id="KW-0175">Coiled coil</keyword>
<reference evidence="8 9" key="1">
    <citation type="submission" date="2018-03" db="EMBL/GenBank/DDBJ databases">
        <title>Genomic Encyclopedia of Archaeal and Bacterial Type Strains, Phase II (KMG-II): from individual species to whole genera.</title>
        <authorList>
            <person name="Goeker M."/>
        </authorList>
    </citation>
    <scope>NUCLEOTIDE SEQUENCE [LARGE SCALE GENOMIC DNA]</scope>
    <source>
        <strain evidence="8 9">DSM 100346</strain>
    </source>
</reference>
<dbReference type="Pfam" id="PF25967">
    <property type="entry name" value="RND-MFP_C"/>
    <property type="match status" value="1"/>
</dbReference>
<dbReference type="Gene3D" id="2.40.30.170">
    <property type="match status" value="1"/>
</dbReference>
<evidence type="ECO:0000259" key="6">
    <source>
        <dbReference type="Pfam" id="PF25954"/>
    </source>
</evidence>
<feature type="domain" description="Multidrug resistance protein MdtA-like barrel-sandwich hybrid" evidence="5">
    <location>
        <begin position="61"/>
        <end position="188"/>
    </location>
</feature>
<evidence type="ECO:0000313" key="9">
    <source>
        <dbReference type="Proteomes" id="UP000245880"/>
    </source>
</evidence>
<evidence type="ECO:0000259" key="5">
    <source>
        <dbReference type="Pfam" id="PF25917"/>
    </source>
</evidence>
<keyword evidence="3" id="KW-0813">Transport</keyword>
<dbReference type="OrthoDB" id="9806939at2"/>
<sequence>MQVLIKTLTPLLVIGLALGGCTKEKKEESKEATPVAVSIYRVGKASQSQQLSYSGSIEPDNVAQIGFAVGGVVNNVMVQEGQRVKQGQLLASIDATEYEQALAIAEAGLEQAEDMYNRLNELYKKGSLPAKDFIDIKTKVAQARANKNINAKHISDSRLHAPMAGIISVRAIERGSMAAPGVPAFTMVKNDQVYARFSVPESEVGGLKAGMPGWVYIPTLADTLKGNISIINPQADPVSRTYTVKIRIANNEHRLMPGMLTETTIMTGKEVEELVVPAKSVVRDVEDLSYVYLVGEGKKVVKRRVETGRLTGNGEVVIRKGIKPGDTLVIAGQSGLKDGSEISF</sequence>
<dbReference type="EMBL" id="QGDT01000004">
    <property type="protein sequence ID" value="PWJ58249.1"/>
    <property type="molecule type" value="Genomic_DNA"/>
</dbReference>
<evidence type="ECO:0000256" key="4">
    <source>
        <dbReference type="SAM" id="Coils"/>
    </source>
</evidence>
<protein>
    <submittedName>
        <fullName evidence="8">Membrane fusion protein (Multidrug efflux system)</fullName>
    </submittedName>
</protein>
<feature type="domain" description="CusB-like beta-barrel" evidence="6">
    <location>
        <begin position="193"/>
        <end position="266"/>
    </location>
</feature>
<name>A0A316ALW2_9BACT</name>
<organism evidence="8 9">
    <name type="scientific">Dyadobacter jejuensis</name>
    <dbReference type="NCBI Taxonomy" id="1082580"/>
    <lineage>
        <taxon>Bacteria</taxon>
        <taxon>Pseudomonadati</taxon>
        <taxon>Bacteroidota</taxon>
        <taxon>Cytophagia</taxon>
        <taxon>Cytophagales</taxon>
        <taxon>Spirosomataceae</taxon>
        <taxon>Dyadobacter</taxon>
    </lineage>
</organism>
<dbReference type="Proteomes" id="UP000245880">
    <property type="component" value="Unassembled WGS sequence"/>
</dbReference>
<dbReference type="SUPFAM" id="SSF111369">
    <property type="entry name" value="HlyD-like secretion proteins"/>
    <property type="match status" value="1"/>
</dbReference>
<dbReference type="Pfam" id="PF25954">
    <property type="entry name" value="Beta-barrel_RND_2"/>
    <property type="match status" value="1"/>
</dbReference>
<dbReference type="Gene3D" id="2.40.50.100">
    <property type="match status" value="1"/>
</dbReference>
<dbReference type="PROSITE" id="PS51257">
    <property type="entry name" value="PROKAR_LIPOPROTEIN"/>
    <property type="match status" value="1"/>
</dbReference>
<evidence type="ECO:0000256" key="2">
    <source>
        <dbReference type="ARBA" id="ARBA00009477"/>
    </source>
</evidence>
<evidence type="ECO:0000259" key="7">
    <source>
        <dbReference type="Pfam" id="PF25967"/>
    </source>
</evidence>
<dbReference type="NCBIfam" id="TIGR01730">
    <property type="entry name" value="RND_mfp"/>
    <property type="match status" value="1"/>
</dbReference>
<feature type="domain" description="Multidrug resistance protein MdtA-like C-terminal permuted SH3" evidence="7">
    <location>
        <begin position="274"/>
        <end position="332"/>
    </location>
</feature>
<dbReference type="PANTHER" id="PTHR30469">
    <property type="entry name" value="MULTIDRUG RESISTANCE PROTEIN MDTA"/>
    <property type="match status" value="1"/>
</dbReference>
<proteinExistence type="inferred from homology"/>
<evidence type="ECO:0000256" key="1">
    <source>
        <dbReference type="ARBA" id="ARBA00004196"/>
    </source>
</evidence>
<dbReference type="InterPro" id="IPR058625">
    <property type="entry name" value="MdtA-like_BSH"/>
</dbReference>
<dbReference type="RefSeq" id="WP_109674127.1">
    <property type="nucleotide sequence ID" value="NZ_QGDT01000004.1"/>
</dbReference>